<dbReference type="InterPro" id="IPR036457">
    <property type="entry name" value="PPM-type-like_dom_sf"/>
</dbReference>
<evidence type="ECO:0000256" key="2">
    <source>
        <dbReference type="SAM" id="Coils"/>
    </source>
</evidence>
<reference evidence="6" key="1">
    <citation type="journal article" date="2019" name="Int. J. Syst. Evol. Microbiol.">
        <title>The Global Catalogue of Microorganisms (GCM) 10K type strain sequencing project: providing services to taxonomists for standard genome sequencing and annotation.</title>
        <authorList>
            <consortium name="The Broad Institute Genomics Platform"/>
            <consortium name="The Broad Institute Genome Sequencing Center for Infectious Disease"/>
            <person name="Wu L."/>
            <person name="Ma J."/>
        </authorList>
    </citation>
    <scope>NUCLEOTIDE SEQUENCE [LARGE SCALE GENOMIC DNA]</scope>
    <source>
        <strain evidence="6">TBRC 7912</strain>
    </source>
</reference>
<evidence type="ECO:0000259" key="3">
    <source>
        <dbReference type="SMART" id="SM00065"/>
    </source>
</evidence>
<dbReference type="RefSeq" id="WP_386197186.1">
    <property type="nucleotide sequence ID" value="NZ_JBHSBC010000071.1"/>
</dbReference>
<dbReference type="EMBL" id="JBHSBC010000071">
    <property type="protein sequence ID" value="MFC3986842.1"/>
    <property type="molecule type" value="Genomic_DNA"/>
</dbReference>
<comment type="caution">
    <text evidence="5">The sequence shown here is derived from an EMBL/GenBank/DDBJ whole genome shotgun (WGS) entry which is preliminary data.</text>
</comment>
<dbReference type="SMART" id="SM00331">
    <property type="entry name" value="PP2C_SIG"/>
    <property type="match status" value="1"/>
</dbReference>
<proteinExistence type="predicted"/>
<evidence type="ECO:0000313" key="5">
    <source>
        <dbReference type="EMBL" id="MFC3986842.1"/>
    </source>
</evidence>
<keyword evidence="1" id="KW-0378">Hydrolase</keyword>
<dbReference type="Gene3D" id="3.60.40.10">
    <property type="entry name" value="PPM-type phosphatase domain"/>
    <property type="match status" value="1"/>
</dbReference>
<name>A0ABV8FI20_9ACTN</name>
<keyword evidence="2" id="KW-0175">Coiled coil</keyword>
<keyword evidence="6" id="KW-1185">Reference proteome</keyword>
<accession>A0ABV8FI20</accession>
<dbReference type="Pfam" id="PF13185">
    <property type="entry name" value="GAF_2"/>
    <property type="match status" value="1"/>
</dbReference>
<dbReference type="InterPro" id="IPR003018">
    <property type="entry name" value="GAF"/>
</dbReference>
<dbReference type="InterPro" id="IPR001932">
    <property type="entry name" value="PPM-type_phosphatase-like_dom"/>
</dbReference>
<evidence type="ECO:0000256" key="1">
    <source>
        <dbReference type="ARBA" id="ARBA00022801"/>
    </source>
</evidence>
<feature type="domain" description="PPM-type phosphatase" evidence="4">
    <location>
        <begin position="430"/>
        <end position="646"/>
    </location>
</feature>
<dbReference type="Pfam" id="PF07228">
    <property type="entry name" value="SpoIIE"/>
    <property type="match status" value="1"/>
</dbReference>
<feature type="coiled-coil region" evidence="2">
    <location>
        <begin position="132"/>
        <end position="205"/>
    </location>
</feature>
<evidence type="ECO:0000313" key="6">
    <source>
        <dbReference type="Proteomes" id="UP001595698"/>
    </source>
</evidence>
<dbReference type="InterPro" id="IPR052016">
    <property type="entry name" value="Bact_Sigma-Reg"/>
</dbReference>
<evidence type="ECO:0000259" key="4">
    <source>
        <dbReference type="SMART" id="SM00331"/>
    </source>
</evidence>
<dbReference type="InterPro" id="IPR029016">
    <property type="entry name" value="GAF-like_dom_sf"/>
</dbReference>
<dbReference type="PANTHER" id="PTHR43156">
    <property type="entry name" value="STAGE II SPORULATION PROTEIN E-RELATED"/>
    <property type="match status" value="1"/>
</dbReference>
<feature type="domain" description="GAF" evidence="3">
    <location>
        <begin position="254"/>
        <end position="412"/>
    </location>
</feature>
<dbReference type="Gene3D" id="3.30.450.40">
    <property type="match status" value="1"/>
</dbReference>
<gene>
    <name evidence="5" type="ORF">ACFOYY_42400</name>
</gene>
<sequence length="648" mass="71314">MSEIVHRSAELAPLSPELSPQVMAWAGELRAQFTALNMSISLFSRLHPIIDKGTVSRYLNGKRVPADRWFLDRILAMRESAGTPVTDDVRAHLVDLQLTALQVAHPHEYRVRKVSNELEVAVTSWKEAERYAQNLEHQLTERTQALQDLRTETEGLRAAWDHDRTRYHQEIASLEQELELSRGRVHQAEQRVQALTDLLDQLESEHEEFPTDADLAAQREAEELRNRLTDQLGAAALRTARLQGATAIFAEALTIEQVIQAVIEIGRTVLLADRSAVALLDVERATLKLIHNSGILDAPGAPSREIPLAHSSVMTMAVNSRRPFFAGSPESLLAQLVGARADEEAVIDFLAHSDERAWVGLPLFAAGQALGALRFSFLRPQEVPPEDKIFLEALAGQCALAVERATLFEREYRTAEMLQRSLLPDRLPVVRDLVLAQHFRSGSRYVEVGGDWYDAFVLQDGRVAVVAGDVVGKGAKAAGGMGQIRNAIRALALTNPPPETVLTSLDRLFDNFEEEQITTVAYMVVEPGTGEGTLALAGYPPPLLISSEGVPLLWDGEPGTPLGWPTRRRQFQFCVPPGYTAVLYSDGLVKNRKRGIDVGLAELCSVAAEAPPGAVSSPHMLLDFLVDRMLAGYEQDDDVTVLAVHVPV</sequence>
<protein>
    <submittedName>
        <fullName evidence="5">SpoIIE family protein phosphatase</fullName>
    </submittedName>
</protein>
<dbReference type="SUPFAM" id="SSF55781">
    <property type="entry name" value="GAF domain-like"/>
    <property type="match status" value="1"/>
</dbReference>
<dbReference type="Proteomes" id="UP001595698">
    <property type="component" value="Unassembled WGS sequence"/>
</dbReference>
<dbReference type="PANTHER" id="PTHR43156:SF2">
    <property type="entry name" value="STAGE II SPORULATION PROTEIN E"/>
    <property type="match status" value="1"/>
</dbReference>
<organism evidence="5 6">
    <name type="scientific">Streptosporangium jomthongense</name>
    <dbReference type="NCBI Taxonomy" id="1193683"/>
    <lineage>
        <taxon>Bacteria</taxon>
        <taxon>Bacillati</taxon>
        <taxon>Actinomycetota</taxon>
        <taxon>Actinomycetes</taxon>
        <taxon>Streptosporangiales</taxon>
        <taxon>Streptosporangiaceae</taxon>
        <taxon>Streptosporangium</taxon>
    </lineage>
</organism>
<dbReference type="SMART" id="SM00065">
    <property type="entry name" value="GAF"/>
    <property type="match status" value="1"/>
</dbReference>